<gene>
    <name evidence="7" type="primary">aroE</name>
    <name evidence="10" type="ORF">SAMN02745221_00729</name>
</gene>
<evidence type="ECO:0000259" key="8">
    <source>
        <dbReference type="Pfam" id="PF08501"/>
    </source>
</evidence>
<feature type="binding site" evidence="7">
    <location>
        <position position="250"/>
    </location>
    <ligand>
        <name>NADP(+)</name>
        <dbReference type="ChEBI" id="CHEBI:58349"/>
    </ligand>
</feature>
<dbReference type="InterPro" id="IPR041121">
    <property type="entry name" value="SDH_C"/>
</dbReference>
<evidence type="ECO:0000256" key="6">
    <source>
        <dbReference type="ARBA" id="ARBA00023141"/>
    </source>
</evidence>
<dbReference type="STRING" id="1123382.SAMN02745221_00729"/>
<evidence type="ECO:0000256" key="3">
    <source>
        <dbReference type="ARBA" id="ARBA00022605"/>
    </source>
</evidence>
<dbReference type="HAMAP" id="MF_00222">
    <property type="entry name" value="Shikimate_DH_AroE"/>
    <property type="match status" value="1"/>
</dbReference>
<dbReference type="InterPro" id="IPR013708">
    <property type="entry name" value="Shikimate_DH-bd_N"/>
</dbReference>
<reference evidence="11" key="1">
    <citation type="submission" date="2016-11" db="EMBL/GenBank/DDBJ databases">
        <authorList>
            <person name="Varghese N."/>
            <person name="Submissions S."/>
        </authorList>
    </citation>
    <scope>NUCLEOTIDE SEQUENCE [LARGE SCALE GENOMIC DNA]</scope>
    <source>
        <strain evidence="11">DSM 11003</strain>
    </source>
</reference>
<feature type="binding site" evidence="7">
    <location>
        <position position="227"/>
    </location>
    <ligand>
        <name>NADP(+)</name>
        <dbReference type="ChEBI" id="CHEBI:58349"/>
    </ligand>
</feature>
<comment type="similarity">
    <text evidence="7">Belongs to the shikimate dehydrogenase family.</text>
</comment>
<comment type="pathway">
    <text evidence="1 7">Metabolic intermediate biosynthesis; chorismate biosynthesis; chorismate from D-erythrose 4-phosphate and phosphoenolpyruvate: step 4/7.</text>
</comment>
<dbReference type="RefSeq" id="WP_073090179.1">
    <property type="nucleotide sequence ID" value="NZ_FQWY01000008.1"/>
</dbReference>
<dbReference type="EMBL" id="FQWY01000008">
    <property type="protein sequence ID" value="SHG66994.1"/>
    <property type="molecule type" value="Genomic_DNA"/>
</dbReference>
<comment type="catalytic activity">
    <reaction evidence="7">
        <text>shikimate + NADP(+) = 3-dehydroshikimate + NADPH + H(+)</text>
        <dbReference type="Rhea" id="RHEA:17737"/>
        <dbReference type="ChEBI" id="CHEBI:15378"/>
        <dbReference type="ChEBI" id="CHEBI:16630"/>
        <dbReference type="ChEBI" id="CHEBI:36208"/>
        <dbReference type="ChEBI" id="CHEBI:57783"/>
        <dbReference type="ChEBI" id="CHEBI:58349"/>
        <dbReference type="EC" id="1.1.1.25"/>
    </reaction>
</comment>
<dbReference type="EC" id="1.1.1.25" evidence="2 7"/>
<protein>
    <recommendedName>
        <fullName evidence="2 7">Shikimate dehydrogenase (NADP(+))</fullName>
        <shortName evidence="7">SDH</shortName>
        <ecNumber evidence="2 7">1.1.1.25</ecNumber>
    </recommendedName>
</protein>
<keyword evidence="5 7" id="KW-0560">Oxidoreductase</keyword>
<dbReference type="NCBIfam" id="TIGR00507">
    <property type="entry name" value="aroE"/>
    <property type="match status" value="1"/>
</dbReference>
<dbReference type="AlphaFoldDB" id="A0A1M5LPG3"/>
<dbReference type="InterPro" id="IPR046346">
    <property type="entry name" value="Aminoacid_DH-like_N_sf"/>
</dbReference>
<name>A0A1M5LPG3_9FIRM</name>
<evidence type="ECO:0000256" key="7">
    <source>
        <dbReference type="HAMAP-Rule" id="MF_00222"/>
    </source>
</evidence>
<feature type="binding site" evidence="7">
    <location>
        <begin position="130"/>
        <end position="134"/>
    </location>
    <ligand>
        <name>NADP(+)</name>
        <dbReference type="ChEBI" id="CHEBI:58349"/>
    </ligand>
</feature>
<keyword evidence="3 7" id="KW-0028">Amino-acid biosynthesis</keyword>
<dbReference type="GO" id="GO:0009073">
    <property type="term" value="P:aromatic amino acid family biosynthetic process"/>
    <property type="evidence" value="ECO:0007669"/>
    <property type="project" value="UniProtKB-KW"/>
</dbReference>
<feature type="binding site" evidence="7">
    <location>
        <begin position="20"/>
        <end position="22"/>
    </location>
    <ligand>
        <name>shikimate</name>
        <dbReference type="ChEBI" id="CHEBI:36208"/>
    </ligand>
</feature>
<dbReference type="SUPFAM" id="SSF51735">
    <property type="entry name" value="NAD(P)-binding Rossmann-fold domains"/>
    <property type="match status" value="1"/>
</dbReference>
<evidence type="ECO:0000313" key="10">
    <source>
        <dbReference type="EMBL" id="SHG66994.1"/>
    </source>
</evidence>
<comment type="subunit">
    <text evidence="7">Homodimer.</text>
</comment>
<dbReference type="UniPathway" id="UPA00053">
    <property type="reaction ID" value="UER00087"/>
</dbReference>
<feature type="domain" description="Shikimate dehydrogenase substrate binding N-terminal" evidence="8">
    <location>
        <begin position="12"/>
        <end position="94"/>
    </location>
</feature>
<dbReference type="Pfam" id="PF18317">
    <property type="entry name" value="SDH_C"/>
    <property type="match status" value="1"/>
</dbReference>
<dbReference type="InterPro" id="IPR036291">
    <property type="entry name" value="NAD(P)-bd_dom_sf"/>
</dbReference>
<comment type="caution">
    <text evidence="7">Lacks conserved residue(s) required for the propagation of feature annotation.</text>
</comment>
<proteinExistence type="inferred from homology"/>
<dbReference type="InterPro" id="IPR011342">
    <property type="entry name" value="Shikimate_DH"/>
</dbReference>
<dbReference type="GO" id="GO:0009423">
    <property type="term" value="P:chorismate biosynthetic process"/>
    <property type="evidence" value="ECO:0007669"/>
    <property type="project" value="UniProtKB-UniRule"/>
</dbReference>
<dbReference type="PANTHER" id="PTHR21089:SF1">
    <property type="entry name" value="BIFUNCTIONAL 3-DEHYDROQUINATE DEHYDRATASE_SHIKIMATE DEHYDROGENASE, CHLOROPLASTIC"/>
    <property type="match status" value="1"/>
</dbReference>
<keyword evidence="6 7" id="KW-0057">Aromatic amino acid biosynthesis</keyword>
<keyword evidence="11" id="KW-1185">Reference proteome</keyword>
<accession>A0A1M5LPG3</accession>
<sequence length="285" mass="30752">MLITAQTRVIGLYGYPLGHTLSPLMHNAVFHNMHLPYVYLPFEICPHNLASAVDAIKSLNILGVNVTIPFKEEVIKYLDDLSAEARACKAVNLIKNEEGKLIGYNTDGEGFLSSLREEGVNPAGKALLIGAGGAARAVSYALAKAGVEEICFLDLEADRAEKLAAFIEEETGIKAEAGVMNENFFNEQAADAGIIVNCSPAGMYPHIGVSPVENLDSILPEAVVCDIIYNPLKTLFLRKAEANGHKIINGLGMFVHQGALSLKILTGIDPPVKMMREVVISHIKE</sequence>
<dbReference type="Pfam" id="PF08501">
    <property type="entry name" value="Shikimate_dh_N"/>
    <property type="match status" value="1"/>
</dbReference>
<evidence type="ECO:0000313" key="11">
    <source>
        <dbReference type="Proteomes" id="UP000242329"/>
    </source>
</evidence>
<dbReference type="GO" id="GO:0008652">
    <property type="term" value="P:amino acid biosynthetic process"/>
    <property type="evidence" value="ECO:0007669"/>
    <property type="project" value="UniProtKB-KW"/>
</dbReference>
<keyword evidence="4 7" id="KW-0521">NADP</keyword>
<dbReference type="SUPFAM" id="SSF53223">
    <property type="entry name" value="Aminoacid dehydrogenase-like, N-terminal domain"/>
    <property type="match status" value="1"/>
</dbReference>
<dbReference type="Proteomes" id="UP000242329">
    <property type="component" value="Unassembled WGS sequence"/>
</dbReference>
<feature type="binding site" evidence="7">
    <location>
        <position position="229"/>
    </location>
    <ligand>
        <name>shikimate</name>
        <dbReference type="ChEBI" id="CHEBI:36208"/>
    </ligand>
</feature>
<dbReference type="GO" id="GO:0004764">
    <property type="term" value="F:shikimate 3-dehydrogenase (NADP+) activity"/>
    <property type="evidence" value="ECO:0007669"/>
    <property type="project" value="UniProtKB-UniRule"/>
</dbReference>
<evidence type="ECO:0000259" key="9">
    <source>
        <dbReference type="Pfam" id="PF18317"/>
    </source>
</evidence>
<evidence type="ECO:0000256" key="2">
    <source>
        <dbReference type="ARBA" id="ARBA00012962"/>
    </source>
</evidence>
<dbReference type="GO" id="GO:0019632">
    <property type="term" value="P:shikimate metabolic process"/>
    <property type="evidence" value="ECO:0007669"/>
    <property type="project" value="InterPro"/>
</dbReference>
<feature type="domain" description="SDH C-terminal" evidence="9">
    <location>
        <begin position="250"/>
        <end position="279"/>
    </location>
</feature>
<evidence type="ECO:0000256" key="1">
    <source>
        <dbReference type="ARBA" id="ARBA00004871"/>
    </source>
</evidence>
<dbReference type="Gene3D" id="3.40.50.720">
    <property type="entry name" value="NAD(P)-binding Rossmann-like Domain"/>
    <property type="match status" value="1"/>
</dbReference>
<dbReference type="NCBIfam" id="NF001319">
    <property type="entry name" value="PRK00258.3-3"/>
    <property type="match status" value="1"/>
</dbReference>
<feature type="binding site" evidence="7">
    <location>
        <position position="107"/>
    </location>
    <ligand>
        <name>shikimate</name>
        <dbReference type="ChEBI" id="CHEBI:36208"/>
    </ligand>
</feature>
<dbReference type="CDD" id="cd01065">
    <property type="entry name" value="NAD_bind_Shikimate_DH"/>
    <property type="match status" value="1"/>
</dbReference>
<dbReference type="PANTHER" id="PTHR21089">
    <property type="entry name" value="SHIKIMATE DEHYDROGENASE"/>
    <property type="match status" value="1"/>
</dbReference>
<organism evidence="10 11">
    <name type="scientific">Thermosyntropha lipolytica DSM 11003</name>
    <dbReference type="NCBI Taxonomy" id="1123382"/>
    <lineage>
        <taxon>Bacteria</taxon>
        <taxon>Bacillati</taxon>
        <taxon>Bacillota</taxon>
        <taxon>Clostridia</taxon>
        <taxon>Eubacteriales</taxon>
        <taxon>Syntrophomonadaceae</taxon>
        <taxon>Thermosyntropha</taxon>
    </lineage>
</organism>
<feature type="binding site" evidence="7">
    <location>
        <position position="67"/>
    </location>
    <ligand>
        <name>shikimate</name>
        <dbReference type="ChEBI" id="CHEBI:36208"/>
    </ligand>
</feature>
<evidence type="ECO:0000256" key="5">
    <source>
        <dbReference type="ARBA" id="ARBA00023002"/>
    </source>
</evidence>
<dbReference type="GO" id="GO:0050661">
    <property type="term" value="F:NADP binding"/>
    <property type="evidence" value="ECO:0007669"/>
    <property type="project" value="InterPro"/>
</dbReference>
<dbReference type="OrthoDB" id="9792692at2"/>
<comment type="function">
    <text evidence="7">Involved in the biosynthesis of the chorismate, which leads to the biosynthesis of aromatic amino acids. Catalyzes the reversible NADPH linked reduction of 3-dehydroshikimate (DHSA) to yield shikimate (SA).</text>
</comment>
<dbReference type="InterPro" id="IPR022893">
    <property type="entry name" value="Shikimate_DH_fam"/>
</dbReference>
<evidence type="ECO:0000256" key="4">
    <source>
        <dbReference type="ARBA" id="ARBA00022857"/>
    </source>
</evidence>
<dbReference type="Gene3D" id="3.40.50.10860">
    <property type="entry name" value="Leucine Dehydrogenase, chain A, domain 1"/>
    <property type="match status" value="1"/>
</dbReference>
<feature type="binding site" evidence="7">
    <location>
        <position position="257"/>
    </location>
    <ligand>
        <name>shikimate</name>
        <dbReference type="ChEBI" id="CHEBI:36208"/>
    </ligand>
</feature>
<feature type="binding site" evidence="7">
    <location>
        <position position="92"/>
    </location>
    <ligand>
        <name>shikimate</name>
        <dbReference type="ChEBI" id="CHEBI:36208"/>
    </ligand>
</feature>
<feature type="active site" description="Proton acceptor" evidence="7">
    <location>
        <position position="71"/>
    </location>
</feature>